<evidence type="ECO:0000313" key="3">
    <source>
        <dbReference type="Proteomes" id="UP000308444"/>
    </source>
</evidence>
<dbReference type="Proteomes" id="UP000308444">
    <property type="component" value="Unassembled WGS sequence"/>
</dbReference>
<comment type="caution">
    <text evidence="2">The sequence shown here is derived from an EMBL/GenBank/DDBJ whole genome shotgun (WGS) entry which is preliminary data.</text>
</comment>
<name>A0A9X9A1K6_BACCE</name>
<proteinExistence type="predicted"/>
<dbReference type="AlphaFoldDB" id="A0A9X9A1K6"/>
<feature type="non-terminal residue" evidence="2">
    <location>
        <position position="80"/>
    </location>
</feature>
<dbReference type="GO" id="GO:0004803">
    <property type="term" value="F:transposase activity"/>
    <property type="evidence" value="ECO:0007669"/>
    <property type="project" value="InterPro"/>
</dbReference>
<feature type="domain" description="Tn3 transposase DDE" evidence="1">
    <location>
        <begin position="15"/>
        <end position="80"/>
    </location>
</feature>
<feature type="non-terminal residue" evidence="2">
    <location>
        <position position="1"/>
    </location>
</feature>
<dbReference type="GO" id="GO:0006313">
    <property type="term" value="P:DNA transposition"/>
    <property type="evidence" value="ECO:0007669"/>
    <property type="project" value="InterPro"/>
</dbReference>
<evidence type="ECO:0000313" key="2">
    <source>
        <dbReference type="EMBL" id="TKI89956.1"/>
    </source>
</evidence>
<accession>A0A9X9A1K6</accession>
<sequence length="80" mass="8794">SSKLYHMLPRIKLTDLLIEVAHWTGFEQQFIHASTNKPPKGEEIITSLASLMAMGTNVGLTKMAEATPGISYHQLANVSQ</sequence>
<reference evidence="2 3" key="1">
    <citation type="journal article" date="2019" name="Environ. Microbiol.">
        <title>An active ?-lactamase is a part of an orchestrated cell wall stress resistance network of Bacillus subtilis and related rhizosphere species.</title>
        <authorList>
            <person name="Bucher T."/>
            <person name="Keren-Paz A."/>
            <person name="Hausser J."/>
            <person name="Olender T."/>
            <person name="Cytryn E."/>
            <person name="Kolodkin-Gal I."/>
        </authorList>
    </citation>
    <scope>NUCLEOTIDE SEQUENCE [LARGE SCALE GENOMIC DNA]</scope>
    <source>
        <strain evidence="2 3">I32</strain>
    </source>
</reference>
<dbReference type="EMBL" id="SZOH01003570">
    <property type="protein sequence ID" value="TKI89956.1"/>
    <property type="molecule type" value="Genomic_DNA"/>
</dbReference>
<protein>
    <recommendedName>
        <fullName evidence="1">Tn3 transposase DDE domain-containing protein</fullName>
    </recommendedName>
</protein>
<dbReference type="InterPro" id="IPR002513">
    <property type="entry name" value="Tn3_Tnp_DDE_dom"/>
</dbReference>
<evidence type="ECO:0000259" key="1">
    <source>
        <dbReference type="Pfam" id="PF01526"/>
    </source>
</evidence>
<organism evidence="2 3">
    <name type="scientific">Bacillus cereus</name>
    <dbReference type="NCBI Taxonomy" id="1396"/>
    <lineage>
        <taxon>Bacteria</taxon>
        <taxon>Bacillati</taxon>
        <taxon>Bacillota</taxon>
        <taxon>Bacilli</taxon>
        <taxon>Bacillales</taxon>
        <taxon>Bacillaceae</taxon>
        <taxon>Bacillus</taxon>
        <taxon>Bacillus cereus group</taxon>
    </lineage>
</organism>
<dbReference type="Pfam" id="PF01526">
    <property type="entry name" value="DDE_Tnp_Tn3"/>
    <property type="match status" value="1"/>
</dbReference>
<gene>
    <name evidence="2" type="ORF">FC695_35140</name>
</gene>